<accession>A0A7S9LQM1</accession>
<proteinExistence type="predicted"/>
<dbReference type="KEGG" id="poz:I0K15_14115"/>
<reference evidence="1 2" key="1">
    <citation type="submission" date="2020-11" db="EMBL/GenBank/DDBJ databases">
        <title>Description of Pontivivens ytuae sp. nov. isolated from deep sea sediment of Mariana Trench.</title>
        <authorList>
            <person name="Wang Z."/>
            <person name="Sun Q.-L."/>
            <person name="Xu X.-D."/>
            <person name="Tang Y.-Z."/>
            <person name="Zhang J."/>
        </authorList>
    </citation>
    <scope>NUCLEOTIDE SEQUENCE [LARGE SCALE GENOMIC DNA]</scope>
    <source>
        <strain evidence="1 2">MT2928</strain>
    </source>
</reference>
<dbReference type="InterPro" id="IPR010249">
    <property type="entry name" value="BchJ"/>
</dbReference>
<dbReference type="AlphaFoldDB" id="A0A7S9LQM1"/>
<gene>
    <name evidence="1" type="primary">bchJ</name>
    <name evidence="1" type="ORF">I0K15_14115</name>
</gene>
<keyword evidence="2" id="KW-1185">Reference proteome</keyword>
<dbReference type="GO" id="GO:0015979">
    <property type="term" value="P:photosynthesis"/>
    <property type="evidence" value="ECO:0007669"/>
    <property type="project" value="InterPro"/>
</dbReference>
<name>A0A7S9LQM1_9RHOB</name>
<dbReference type="SUPFAM" id="SSF111126">
    <property type="entry name" value="Ligand-binding domain in the NO signalling and Golgi transport"/>
    <property type="match status" value="1"/>
</dbReference>
<evidence type="ECO:0000313" key="2">
    <source>
        <dbReference type="Proteomes" id="UP000594800"/>
    </source>
</evidence>
<dbReference type="NCBIfam" id="TIGR02019">
    <property type="entry name" value="BchJ"/>
    <property type="match status" value="1"/>
</dbReference>
<organism evidence="1 2">
    <name type="scientific">Pontivivens ytuae</name>
    <dbReference type="NCBI Taxonomy" id="2789856"/>
    <lineage>
        <taxon>Bacteria</taxon>
        <taxon>Pseudomonadati</taxon>
        <taxon>Pseudomonadota</taxon>
        <taxon>Alphaproteobacteria</taxon>
        <taxon>Rhodobacterales</taxon>
        <taxon>Paracoccaceae</taxon>
        <taxon>Pontivivens</taxon>
    </lineage>
</organism>
<dbReference type="Proteomes" id="UP000594800">
    <property type="component" value="Chromosome"/>
</dbReference>
<protein>
    <submittedName>
        <fullName evidence="1">Bacteriochlorophyll 4-vinyl reductase</fullName>
    </submittedName>
</protein>
<dbReference type="GO" id="GO:0030494">
    <property type="term" value="P:bacteriochlorophyll biosynthetic process"/>
    <property type="evidence" value="ECO:0007669"/>
    <property type="project" value="InterPro"/>
</dbReference>
<sequence length="189" mass="20592">MLDDAGVARIGPNALIQTDLVLIERLGEVEAARIFATAGVSRDVPDGMVPETDVRQLFDALMSERPDDWQVLLTDAGTRTADYVMAHRIPRFARTTLRLLPSRLAAPLLARAITRHAWTFAGSGAFGVTRHAGTLRLTITHNPIATPGCPWHKAVFARLFRTLAGPRIRVEHETCCAEGAAASTFDIVL</sequence>
<dbReference type="EMBL" id="CP064942">
    <property type="protein sequence ID" value="QPH52935.1"/>
    <property type="molecule type" value="Genomic_DNA"/>
</dbReference>
<evidence type="ECO:0000313" key="1">
    <source>
        <dbReference type="EMBL" id="QPH52935.1"/>
    </source>
</evidence>
<dbReference type="InterPro" id="IPR024096">
    <property type="entry name" value="NO_sig/Golgi_transp_ligand-bd"/>
</dbReference>